<dbReference type="GO" id="GO:0046872">
    <property type="term" value="F:metal ion binding"/>
    <property type="evidence" value="ECO:0007669"/>
    <property type="project" value="UniProtKB-KW"/>
</dbReference>
<organism evidence="6 7">
    <name type="scientific">Megalurothrips usitatus</name>
    <name type="common">bean blossom thrips</name>
    <dbReference type="NCBI Taxonomy" id="439358"/>
    <lineage>
        <taxon>Eukaryota</taxon>
        <taxon>Metazoa</taxon>
        <taxon>Ecdysozoa</taxon>
        <taxon>Arthropoda</taxon>
        <taxon>Hexapoda</taxon>
        <taxon>Insecta</taxon>
        <taxon>Pterygota</taxon>
        <taxon>Neoptera</taxon>
        <taxon>Paraneoptera</taxon>
        <taxon>Thysanoptera</taxon>
        <taxon>Terebrantia</taxon>
        <taxon>Thripoidea</taxon>
        <taxon>Thripidae</taxon>
        <taxon>Megalurothrips</taxon>
    </lineage>
</organism>
<feature type="region of interest" description="Disordered" evidence="4">
    <location>
        <begin position="647"/>
        <end position="670"/>
    </location>
</feature>
<keyword evidence="3" id="KW-0539">Nucleus</keyword>
<dbReference type="SUPFAM" id="SSF51197">
    <property type="entry name" value="Clavaminate synthase-like"/>
    <property type="match status" value="1"/>
</dbReference>
<evidence type="ECO:0000256" key="4">
    <source>
        <dbReference type="SAM" id="MobiDB-lite"/>
    </source>
</evidence>
<feature type="domain" description="JmjC" evidence="5">
    <location>
        <begin position="305"/>
        <end position="537"/>
    </location>
</feature>
<evidence type="ECO:0000313" key="7">
    <source>
        <dbReference type="Proteomes" id="UP001075354"/>
    </source>
</evidence>
<dbReference type="EMBL" id="JAPTSV010000007">
    <property type="protein sequence ID" value="KAJ1526457.1"/>
    <property type="molecule type" value="Genomic_DNA"/>
</dbReference>
<evidence type="ECO:0000313" key="6">
    <source>
        <dbReference type="EMBL" id="KAJ1526457.1"/>
    </source>
</evidence>
<dbReference type="AlphaFoldDB" id="A0AAV7XNF7"/>
<dbReference type="CDD" id="cd02208">
    <property type="entry name" value="cupin_RmlC-like"/>
    <property type="match status" value="1"/>
</dbReference>
<proteinExistence type="predicted"/>
<evidence type="ECO:0000256" key="1">
    <source>
        <dbReference type="ARBA" id="ARBA00004123"/>
    </source>
</evidence>
<evidence type="ECO:0000256" key="3">
    <source>
        <dbReference type="ARBA" id="ARBA00023242"/>
    </source>
</evidence>
<dbReference type="GO" id="GO:0000118">
    <property type="term" value="C:histone deacetylase complex"/>
    <property type="evidence" value="ECO:0007669"/>
    <property type="project" value="TreeGrafter"/>
</dbReference>
<dbReference type="GO" id="GO:0031490">
    <property type="term" value="F:chromatin DNA binding"/>
    <property type="evidence" value="ECO:0007669"/>
    <property type="project" value="TreeGrafter"/>
</dbReference>
<dbReference type="Pfam" id="PF02373">
    <property type="entry name" value="JmjC"/>
    <property type="match status" value="1"/>
</dbReference>
<dbReference type="GO" id="GO:0032454">
    <property type="term" value="F:histone H3K9 demethylase activity"/>
    <property type="evidence" value="ECO:0007669"/>
    <property type="project" value="InterPro"/>
</dbReference>
<dbReference type="Proteomes" id="UP001075354">
    <property type="component" value="Chromosome 7"/>
</dbReference>
<dbReference type="InterPro" id="IPR003347">
    <property type="entry name" value="JmjC_dom"/>
</dbReference>
<dbReference type="Gene3D" id="2.60.120.650">
    <property type="entry name" value="Cupin"/>
    <property type="match status" value="1"/>
</dbReference>
<sequence length="670" mass="75641">MDSNVAQFILSEIADRFCNLMHDEDEGVHLHMPQEVNDLIAWKRPIEGVRKMAEKQQVLSTKAGHDNWEWVHCKDSQPHEQNLLILCQLILTESRQKVAEDLHNVVKSFGIPHNCTCMKGLKQVPGKDHFDLIIGHLEQGNHQKPQNPVPAPIQNEDPNRLPKQATDNAPHTWLCDGWLLRLWDPNYNGNYKLFQNQWKCGQPVLVCNMTNLMDMELWNPQSFKMQFGGERGDVINCANGETLPNFPMKQFWEGFQSSAHREKDKNGNDIILKLKDWPPGEDFSLCLPERFMDFMQAVPLSHYVAASGCLNLVAYLPQCHVRPDLGPKLYVAYGSASSPTTGTTNLHLDISDAVNCMVYVGVTAGTNNDEHKLGKKLFSSVPFLCNVFCETALQFFLLSLIALDAIREAGCDDKTIRRVTTEKAIPGALWHIYHARDTNKIRDLLNQVAVERGMSVEPHHDPIHDQTWYLDIVLRDRLLKEYDVKGYAILQCLGDAVFIPAGAAHQVWNLNNCIKVAKDFVSPENVPQCFHLTHEFMKLSDNHTNHEDKLQIKNIIYHTVKHALSSLQAVQVHDSDSSDEEVEIFKGGRCPISCPAPGCLKHPNHRSASLNNCSHPQSIHTGSRYSTLIQGTGLENISKLQVEQLNSRGIPKPPMGQLLMQRLGKPSGYK</sequence>
<dbReference type="InterPro" id="IPR045109">
    <property type="entry name" value="LSDs-like"/>
</dbReference>
<reference evidence="6" key="1">
    <citation type="submission" date="2022-12" db="EMBL/GenBank/DDBJ databases">
        <title>Chromosome-level genome assembly of the bean flower thrips Megalurothrips usitatus.</title>
        <authorList>
            <person name="Ma L."/>
            <person name="Liu Q."/>
            <person name="Li H."/>
            <person name="Cai W."/>
        </authorList>
    </citation>
    <scope>NUCLEOTIDE SEQUENCE</scope>
    <source>
        <strain evidence="6">Cailab_2022a</strain>
    </source>
</reference>
<dbReference type="GO" id="GO:0000785">
    <property type="term" value="C:chromatin"/>
    <property type="evidence" value="ECO:0007669"/>
    <property type="project" value="TreeGrafter"/>
</dbReference>
<dbReference type="SMART" id="SM00558">
    <property type="entry name" value="JmjC"/>
    <property type="match status" value="1"/>
</dbReference>
<gene>
    <name evidence="6" type="ORF">ONE63_009590</name>
</gene>
<keyword evidence="2" id="KW-0479">Metal-binding</keyword>
<dbReference type="PROSITE" id="PS51184">
    <property type="entry name" value="JMJC"/>
    <property type="match status" value="1"/>
</dbReference>
<evidence type="ECO:0000256" key="2">
    <source>
        <dbReference type="ARBA" id="ARBA00022723"/>
    </source>
</evidence>
<protein>
    <recommendedName>
        <fullName evidence="5">JmjC domain-containing protein</fullName>
    </recommendedName>
</protein>
<accession>A0AAV7XNF7</accession>
<dbReference type="GO" id="GO:0006357">
    <property type="term" value="P:regulation of transcription by RNA polymerase II"/>
    <property type="evidence" value="ECO:0007669"/>
    <property type="project" value="TreeGrafter"/>
</dbReference>
<dbReference type="PANTHER" id="PTHR12549">
    <property type="entry name" value="JMJC DOMAIN-CONTAINING HISTONE DEMETHYLATION PROTEIN"/>
    <property type="match status" value="1"/>
</dbReference>
<comment type="caution">
    <text evidence="6">The sequence shown here is derived from an EMBL/GenBank/DDBJ whole genome shotgun (WGS) entry which is preliminary data.</text>
</comment>
<evidence type="ECO:0000259" key="5">
    <source>
        <dbReference type="PROSITE" id="PS51184"/>
    </source>
</evidence>
<dbReference type="PANTHER" id="PTHR12549:SF38">
    <property type="entry name" value="JMJC DOMAIN-CONTAINING HISTONE DEMETHYLASE 2, ISOFORM A"/>
    <property type="match status" value="1"/>
</dbReference>
<dbReference type="GO" id="GO:0003712">
    <property type="term" value="F:transcription coregulator activity"/>
    <property type="evidence" value="ECO:0007669"/>
    <property type="project" value="TreeGrafter"/>
</dbReference>
<keyword evidence="7" id="KW-1185">Reference proteome</keyword>
<name>A0AAV7XNF7_9NEOP</name>
<comment type="subcellular location">
    <subcellularLocation>
        <location evidence="1">Nucleus</location>
    </subcellularLocation>
</comment>